<accession>A0A0C9Y8J8</accession>
<keyword evidence="3" id="KW-1185">Reference proteome</keyword>
<dbReference type="EMBL" id="KN833757">
    <property type="protein sequence ID" value="KIK20980.1"/>
    <property type="molecule type" value="Genomic_DNA"/>
</dbReference>
<reference evidence="2 3" key="1">
    <citation type="submission" date="2014-04" db="EMBL/GenBank/DDBJ databases">
        <authorList>
            <consortium name="DOE Joint Genome Institute"/>
            <person name="Kuo A."/>
            <person name="Kohler A."/>
            <person name="Costa M.D."/>
            <person name="Nagy L.G."/>
            <person name="Floudas D."/>
            <person name="Copeland A."/>
            <person name="Barry K.W."/>
            <person name="Cichocki N."/>
            <person name="Veneault-Fourrey C."/>
            <person name="LaButti K."/>
            <person name="Lindquist E.A."/>
            <person name="Lipzen A."/>
            <person name="Lundell T."/>
            <person name="Morin E."/>
            <person name="Murat C."/>
            <person name="Sun H."/>
            <person name="Tunlid A."/>
            <person name="Henrissat B."/>
            <person name="Grigoriev I.V."/>
            <person name="Hibbett D.S."/>
            <person name="Martin F."/>
            <person name="Nordberg H.P."/>
            <person name="Cantor M.N."/>
            <person name="Hua S.X."/>
        </authorList>
    </citation>
    <scope>NUCLEOTIDE SEQUENCE [LARGE SCALE GENOMIC DNA]</scope>
    <source>
        <strain evidence="2 3">441</strain>
    </source>
</reference>
<dbReference type="AlphaFoldDB" id="A0A0C9Y8J8"/>
<evidence type="ECO:0000313" key="3">
    <source>
        <dbReference type="Proteomes" id="UP000054018"/>
    </source>
</evidence>
<feature type="chain" id="PRO_5002206324" evidence="1">
    <location>
        <begin position="17"/>
        <end position="53"/>
    </location>
</feature>
<gene>
    <name evidence="2" type="ORF">PISMIDRAFT_681802</name>
</gene>
<feature type="signal peptide" evidence="1">
    <location>
        <begin position="1"/>
        <end position="16"/>
    </location>
</feature>
<protein>
    <submittedName>
        <fullName evidence="2">Uncharacterized protein</fullName>
    </submittedName>
</protein>
<dbReference type="Proteomes" id="UP000054018">
    <property type="component" value="Unassembled WGS sequence"/>
</dbReference>
<dbReference type="HOGENOM" id="CLU_3069629_0_0_1"/>
<proteinExistence type="predicted"/>
<name>A0A0C9Y8J8_9AGAM</name>
<evidence type="ECO:0000256" key="1">
    <source>
        <dbReference type="SAM" id="SignalP"/>
    </source>
</evidence>
<evidence type="ECO:0000313" key="2">
    <source>
        <dbReference type="EMBL" id="KIK20980.1"/>
    </source>
</evidence>
<sequence length="53" mass="5679">MCKGALDVLSLCLLLAVRFSPRGEVLYDRNTPTLVSDSPVPNGCINLPSDITC</sequence>
<reference evidence="3" key="2">
    <citation type="submission" date="2015-01" db="EMBL/GenBank/DDBJ databases">
        <title>Evolutionary Origins and Diversification of the Mycorrhizal Mutualists.</title>
        <authorList>
            <consortium name="DOE Joint Genome Institute"/>
            <consortium name="Mycorrhizal Genomics Consortium"/>
            <person name="Kohler A."/>
            <person name="Kuo A."/>
            <person name="Nagy L.G."/>
            <person name="Floudas D."/>
            <person name="Copeland A."/>
            <person name="Barry K.W."/>
            <person name="Cichocki N."/>
            <person name="Veneault-Fourrey C."/>
            <person name="LaButti K."/>
            <person name="Lindquist E.A."/>
            <person name="Lipzen A."/>
            <person name="Lundell T."/>
            <person name="Morin E."/>
            <person name="Murat C."/>
            <person name="Riley R."/>
            <person name="Ohm R."/>
            <person name="Sun H."/>
            <person name="Tunlid A."/>
            <person name="Henrissat B."/>
            <person name="Grigoriev I.V."/>
            <person name="Hibbett D.S."/>
            <person name="Martin F."/>
        </authorList>
    </citation>
    <scope>NUCLEOTIDE SEQUENCE [LARGE SCALE GENOMIC DNA]</scope>
    <source>
        <strain evidence="3">441</strain>
    </source>
</reference>
<organism evidence="2 3">
    <name type="scientific">Pisolithus microcarpus 441</name>
    <dbReference type="NCBI Taxonomy" id="765257"/>
    <lineage>
        <taxon>Eukaryota</taxon>
        <taxon>Fungi</taxon>
        <taxon>Dikarya</taxon>
        <taxon>Basidiomycota</taxon>
        <taxon>Agaricomycotina</taxon>
        <taxon>Agaricomycetes</taxon>
        <taxon>Agaricomycetidae</taxon>
        <taxon>Boletales</taxon>
        <taxon>Sclerodermatineae</taxon>
        <taxon>Pisolithaceae</taxon>
        <taxon>Pisolithus</taxon>
    </lineage>
</organism>
<keyword evidence="1" id="KW-0732">Signal</keyword>